<keyword evidence="1" id="KW-0812">Transmembrane</keyword>
<organism evidence="2 3">
    <name type="scientific">Mycobacterium asiaticum</name>
    <dbReference type="NCBI Taxonomy" id="1790"/>
    <lineage>
        <taxon>Bacteria</taxon>
        <taxon>Bacillati</taxon>
        <taxon>Actinomycetota</taxon>
        <taxon>Actinomycetes</taxon>
        <taxon>Mycobacteriales</taxon>
        <taxon>Mycobacteriaceae</taxon>
        <taxon>Mycobacterium</taxon>
    </lineage>
</organism>
<evidence type="ECO:0000313" key="2">
    <source>
        <dbReference type="EMBL" id="OBK28309.1"/>
    </source>
</evidence>
<feature type="transmembrane region" description="Helical" evidence="1">
    <location>
        <begin position="44"/>
        <end position="67"/>
    </location>
</feature>
<keyword evidence="1" id="KW-0472">Membrane</keyword>
<dbReference type="Proteomes" id="UP000093928">
    <property type="component" value="Unassembled WGS sequence"/>
</dbReference>
<gene>
    <name evidence="2" type="ORF">A5634_20595</name>
</gene>
<protein>
    <submittedName>
        <fullName evidence="2">Uncharacterized protein</fullName>
    </submittedName>
</protein>
<evidence type="ECO:0000256" key="1">
    <source>
        <dbReference type="SAM" id="Phobius"/>
    </source>
</evidence>
<dbReference type="RefSeq" id="WP_065143584.1">
    <property type="nucleotide sequence ID" value="NZ_LZLS01000080.1"/>
</dbReference>
<comment type="caution">
    <text evidence="2">The sequence shown here is derived from an EMBL/GenBank/DDBJ whole genome shotgun (WGS) entry which is preliminary data.</text>
</comment>
<dbReference type="OrthoDB" id="3855530at2"/>
<dbReference type="AlphaFoldDB" id="A0A1A3P4T8"/>
<reference evidence="2 3" key="1">
    <citation type="submission" date="2016-06" db="EMBL/GenBank/DDBJ databases">
        <authorList>
            <person name="Kjaerup R.B."/>
            <person name="Dalgaard T.S."/>
            <person name="Juul-Madsen H.R."/>
        </authorList>
    </citation>
    <scope>NUCLEOTIDE SEQUENCE [LARGE SCALE GENOMIC DNA]</scope>
    <source>
        <strain evidence="2 3">1165133.8</strain>
    </source>
</reference>
<dbReference type="EMBL" id="LZLS01000080">
    <property type="protein sequence ID" value="OBK28309.1"/>
    <property type="molecule type" value="Genomic_DNA"/>
</dbReference>
<accession>A0A1A3P4T8</accession>
<sequence length="81" mass="8542">MLTRIHGGAGGLLVAAVELLGIVLATALWVYADARAHAGRGRPVVSSVGSLQLTTPVAWFLGCLVLWETIFPHYIDMRGGA</sequence>
<name>A0A1A3P4T8_MYCAS</name>
<keyword evidence="1" id="KW-1133">Transmembrane helix</keyword>
<proteinExistence type="predicted"/>
<feature type="transmembrane region" description="Helical" evidence="1">
    <location>
        <begin position="12"/>
        <end position="32"/>
    </location>
</feature>
<evidence type="ECO:0000313" key="3">
    <source>
        <dbReference type="Proteomes" id="UP000093928"/>
    </source>
</evidence>